<dbReference type="GeneID" id="94442634"/>
<feature type="coiled-coil region" evidence="1">
    <location>
        <begin position="123"/>
        <end position="154"/>
    </location>
</feature>
<proteinExistence type="predicted"/>
<reference evidence="2" key="2">
    <citation type="submission" date="2022-03" db="EMBL/GenBank/DDBJ databases">
        <title>First case of bacteraemia caused by Dielma fastidiosa in a patient hospitalised with diverticulitis.</title>
        <authorList>
            <person name="Forman-Ankjaer B."/>
            <person name="Hvid-Jensen F."/>
            <person name="Kobel C.M."/>
            <person name="Greve T."/>
        </authorList>
    </citation>
    <scope>NUCLEOTIDE SEQUENCE</scope>
    <source>
        <strain evidence="2">AUH_DF_2021</strain>
    </source>
</reference>
<evidence type="ECO:0000313" key="3">
    <source>
        <dbReference type="EMBL" id="PXX75137.1"/>
    </source>
</evidence>
<keyword evidence="1" id="KW-0175">Coiled coil</keyword>
<dbReference type="Proteomes" id="UP000247612">
    <property type="component" value="Unassembled WGS sequence"/>
</dbReference>
<keyword evidence="4" id="KW-1185">Reference proteome</keyword>
<gene>
    <name evidence="3" type="ORF">DES51_12040</name>
    <name evidence="2" type="ORF">MQE39_10190</name>
</gene>
<dbReference type="AlphaFoldDB" id="A0A2V2FUS9"/>
<dbReference type="EMBL" id="QJKH01000020">
    <property type="protein sequence ID" value="PXX75137.1"/>
    <property type="molecule type" value="Genomic_DNA"/>
</dbReference>
<evidence type="ECO:0000313" key="4">
    <source>
        <dbReference type="Proteomes" id="UP000247612"/>
    </source>
</evidence>
<evidence type="ECO:0000313" key="2">
    <source>
        <dbReference type="EMBL" id="MDY5168483.1"/>
    </source>
</evidence>
<evidence type="ECO:0000256" key="1">
    <source>
        <dbReference type="SAM" id="Coils"/>
    </source>
</evidence>
<reference evidence="3 4" key="1">
    <citation type="submission" date="2018-05" db="EMBL/GenBank/DDBJ databases">
        <title>Genomic Encyclopedia of Type Strains, Phase IV (KMG-IV): sequencing the most valuable type-strain genomes for metagenomic binning, comparative biology and taxonomic classification.</title>
        <authorList>
            <person name="Goeker M."/>
        </authorList>
    </citation>
    <scope>NUCLEOTIDE SEQUENCE [LARGE SCALE GENOMIC DNA]</scope>
    <source>
        <strain evidence="3 4">JC118</strain>
    </source>
</reference>
<sequence>MSKKKNDLFDSIDDLFNTLNSEETAKAITDTVSNVGSEIKHSINESLKKNGYDNFGEYINANFSSSKERRRPQARRAYQTRRNFDSRYEYFMDALMSVHYDLKYRGYFKEGHQEAIHTYLVLAENYKTNLDALNLRLRNEIKDLKAVMRKQKKDAWNEGYLNGLEYIGRSLKNSKVYMMNKIQMELSMQ</sequence>
<protein>
    <submittedName>
        <fullName evidence="3">Uncharacterized protein</fullName>
    </submittedName>
</protein>
<dbReference type="OrthoDB" id="1647178at2"/>
<dbReference type="STRING" id="1034346.GCA_000313565_02186"/>
<name>A0A2V2FUS9_9FIRM</name>
<dbReference type="EMBL" id="JALDAW010000014">
    <property type="protein sequence ID" value="MDY5168483.1"/>
    <property type="molecule type" value="Genomic_DNA"/>
</dbReference>
<dbReference type="RefSeq" id="WP_022938489.1">
    <property type="nucleotide sequence ID" value="NZ_BAABZA010000005.1"/>
</dbReference>
<comment type="caution">
    <text evidence="3">The sequence shown here is derived from an EMBL/GenBank/DDBJ whole genome shotgun (WGS) entry which is preliminary data.</text>
</comment>
<dbReference type="Proteomes" id="UP001276902">
    <property type="component" value="Unassembled WGS sequence"/>
</dbReference>
<organism evidence="3 4">
    <name type="scientific">Dielma fastidiosa</name>
    <dbReference type="NCBI Taxonomy" id="1034346"/>
    <lineage>
        <taxon>Bacteria</taxon>
        <taxon>Bacillati</taxon>
        <taxon>Bacillota</taxon>
        <taxon>Erysipelotrichia</taxon>
        <taxon>Erysipelotrichales</taxon>
        <taxon>Erysipelotrichaceae</taxon>
        <taxon>Dielma</taxon>
    </lineage>
</organism>
<accession>A0A2V2FUS9</accession>